<dbReference type="Gene3D" id="3.50.50.60">
    <property type="entry name" value="FAD/NAD(P)-binding domain"/>
    <property type="match status" value="1"/>
</dbReference>
<feature type="domain" description="FAD-binding" evidence="1">
    <location>
        <begin position="3"/>
        <end position="174"/>
    </location>
</feature>
<dbReference type="Proteomes" id="UP001442494">
    <property type="component" value="Unassembled WGS sequence"/>
</dbReference>
<name>A0ABV0JJP1_9CYAN</name>
<proteinExistence type="predicted"/>
<dbReference type="InterPro" id="IPR011777">
    <property type="entry name" value="Geranylgeranyl_Rdtase_fam"/>
</dbReference>
<dbReference type="PANTHER" id="PTHR42685:SF22">
    <property type="entry name" value="CONDITIONED MEDIUM FACTOR RECEPTOR 1"/>
    <property type="match status" value="1"/>
</dbReference>
<sequence length="377" mass="41299">MFDCIIVGAGPAGGTAAYHLAKRGRSVLVIEKESLPRYKPCGGGVSPAVAEWFDFDFSPAISLKVNTIRCTWNMKDPVETELNTPEPIWMVRRDVFDHFLIQQAQQQGAELRDNTEVTGIEFKNDAWQVNTANGPVQGRYLIAADGAKGPMAKWLGFKERKRRLAGALEAEPKAQVENGHIAHFEFGMVKNGYIWNFPKADGYSIGIGNFRGSEPQDFKSLLAEYATLFNVDVKTSKQYGHLLCLWDGDQKLHTQNAVLAGEAACVVDPFTAEGIRPSMFSGLKAAEAIDKAVGGDRNALEGYTNAIAQEWGSDMVWAQRLAGIFYRIPGIAYKVGVKRPGAAEKMGQLLCGESRYSEVADRAIKRLSKSMIPGMGG</sequence>
<keyword evidence="3" id="KW-1185">Reference proteome</keyword>
<accession>A0ABV0JJP1</accession>
<evidence type="ECO:0000313" key="2">
    <source>
        <dbReference type="EMBL" id="MEP0863655.1"/>
    </source>
</evidence>
<dbReference type="PRINTS" id="PR00420">
    <property type="entry name" value="RNGMNOXGNASE"/>
</dbReference>
<evidence type="ECO:0000313" key="3">
    <source>
        <dbReference type="Proteomes" id="UP001442494"/>
    </source>
</evidence>
<dbReference type="Pfam" id="PF01494">
    <property type="entry name" value="FAD_binding_3"/>
    <property type="match status" value="1"/>
</dbReference>
<gene>
    <name evidence="2" type="ORF">NDI37_04130</name>
</gene>
<dbReference type="EMBL" id="JAMPKK010000005">
    <property type="protein sequence ID" value="MEP0863655.1"/>
    <property type="molecule type" value="Genomic_DNA"/>
</dbReference>
<dbReference type="NCBIfam" id="TIGR02032">
    <property type="entry name" value="GG-red-SF"/>
    <property type="match status" value="1"/>
</dbReference>
<evidence type="ECO:0000259" key="1">
    <source>
        <dbReference type="Pfam" id="PF01494"/>
    </source>
</evidence>
<dbReference type="InterPro" id="IPR050407">
    <property type="entry name" value="Geranylgeranyl_reductase"/>
</dbReference>
<organism evidence="2 3">
    <name type="scientific">Funiculus sociatus GB2-A5</name>
    <dbReference type="NCBI Taxonomy" id="2933946"/>
    <lineage>
        <taxon>Bacteria</taxon>
        <taxon>Bacillati</taxon>
        <taxon>Cyanobacteriota</taxon>
        <taxon>Cyanophyceae</taxon>
        <taxon>Coleofasciculales</taxon>
        <taxon>Coleofasciculaceae</taxon>
        <taxon>Funiculus</taxon>
    </lineage>
</organism>
<dbReference type="SUPFAM" id="SSF51905">
    <property type="entry name" value="FAD/NAD(P)-binding domain"/>
    <property type="match status" value="1"/>
</dbReference>
<dbReference type="InterPro" id="IPR036188">
    <property type="entry name" value="FAD/NAD-bd_sf"/>
</dbReference>
<dbReference type="PANTHER" id="PTHR42685">
    <property type="entry name" value="GERANYLGERANYL DIPHOSPHATE REDUCTASE"/>
    <property type="match status" value="1"/>
</dbReference>
<reference evidence="2 3" key="1">
    <citation type="submission" date="2022-04" db="EMBL/GenBank/DDBJ databases">
        <title>Positive selection, recombination, and allopatry shape intraspecific diversity of widespread and dominant cyanobacteria.</title>
        <authorList>
            <person name="Wei J."/>
            <person name="Shu W."/>
            <person name="Hu C."/>
        </authorList>
    </citation>
    <scope>NUCLEOTIDE SEQUENCE [LARGE SCALE GENOMIC DNA]</scope>
    <source>
        <strain evidence="2 3">GB2-A5</strain>
    </source>
</reference>
<dbReference type="RefSeq" id="WP_190419017.1">
    <property type="nucleotide sequence ID" value="NZ_JAMPKK010000005.1"/>
</dbReference>
<protein>
    <submittedName>
        <fullName evidence="2">Geranylgeranyl reductase family protein</fullName>
    </submittedName>
</protein>
<dbReference type="InterPro" id="IPR002938">
    <property type="entry name" value="FAD-bd"/>
</dbReference>
<comment type="caution">
    <text evidence="2">The sequence shown here is derived from an EMBL/GenBank/DDBJ whole genome shotgun (WGS) entry which is preliminary data.</text>
</comment>